<gene>
    <name evidence="1" type="ordered locus">trd_0536</name>
</gene>
<accession>B9KYJ0</accession>
<dbReference type="HOGENOM" id="CLU_3174254_0_0_0"/>
<reference evidence="1 2" key="1">
    <citation type="journal article" date="2009" name="PLoS ONE">
        <title>Complete genome sequence of the aerobic CO-oxidizing thermophile Thermomicrobium roseum.</title>
        <authorList>
            <person name="Wu D."/>
            <person name="Raymond J."/>
            <person name="Wu M."/>
            <person name="Chatterji S."/>
            <person name="Ren Q."/>
            <person name="Graham J.E."/>
            <person name="Bryant D.A."/>
            <person name="Robb F."/>
            <person name="Colman A."/>
            <person name="Tallon L.J."/>
            <person name="Badger J.H."/>
            <person name="Madupu R."/>
            <person name="Ward N.L."/>
            <person name="Eisen J.A."/>
        </authorList>
    </citation>
    <scope>NUCLEOTIDE SEQUENCE [LARGE SCALE GENOMIC DNA]</scope>
    <source>
        <strain evidence="2">ATCC 27502 / DSM 5159 / P-2</strain>
    </source>
</reference>
<evidence type="ECO:0000313" key="1">
    <source>
        <dbReference type="EMBL" id="ACM05743.1"/>
    </source>
</evidence>
<proteinExistence type="predicted"/>
<evidence type="ECO:0000313" key="2">
    <source>
        <dbReference type="Proteomes" id="UP000000447"/>
    </source>
</evidence>
<dbReference type="KEGG" id="tro:trd_0536"/>
<sequence length="47" mass="5333">MFSSVELARGSHHSIVEVDREYATPRELRHSAGIVRDRRGTTDRLAP</sequence>
<organism evidence="1 2">
    <name type="scientific">Thermomicrobium roseum (strain ATCC 27502 / DSM 5159 / P-2)</name>
    <dbReference type="NCBI Taxonomy" id="309801"/>
    <lineage>
        <taxon>Bacteria</taxon>
        <taxon>Pseudomonadati</taxon>
        <taxon>Thermomicrobiota</taxon>
        <taxon>Thermomicrobia</taxon>
        <taxon>Thermomicrobiales</taxon>
        <taxon>Thermomicrobiaceae</taxon>
        <taxon>Thermomicrobium</taxon>
    </lineage>
</organism>
<dbReference type="EMBL" id="CP001275">
    <property type="protein sequence ID" value="ACM05743.1"/>
    <property type="molecule type" value="Genomic_DNA"/>
</dbReference>
<dbReference type="AlphaFoldDB" id="B9KYJ0"/>
<name>B9KYJ0_THERP</name>
<dbReference type="Proteomes" id="UP000000447">
    <property type="component" value="Chromosome"/>
</dbReference>
<protein>
    <submittedName>
        <fullName evidence="1">Uncharacterized protein</fullName>
    </submittedName>
</protein>
<keyword evidence="2" id="KW-1185">Reference proteome</keyword>